<organism evidence="6 7">
    <name type="scientific">Clostridium acidisoli DSM 12555</name>
    <dbReference type="NCBI Taxonomy" id="1121291"/>
    <lineage>
        <taxon>Bacteria</taxon>
        <taxon>Bacillati</taxon>
        <taxon>Bacillota</taxon>
        <taxon>Clostridia</taxon>
        <taxon>Eubacteriales</taxon>
        <taxon>Clostridiaceae</taxon>
        <taxon>Clostridium</taxon>
    </lineage>
</organism>
<accession>A0A1W1X314</accession>
<dbReference type="GO" id="GO:0000976">
    <property type="term" value="F:transcription cis-regulatory region binding"/>
    <property type="evidence" value="ECO:0007669"/>
    <property type="project" value="TreeGrafter"/>
</dbReference>
<dbReference type="InterPro" id="IPR036390">
    <property type="entry name" value="WH_DNA-bd_sf"/>
</dbReference>
<dbReference type="Gene3D" id="1.10.10.10">
    <property type="entry name" value="Winged helix-like DNA-binding domain superfamily/Winged helix DNA-binding domain"/>
    <property type="match status" value="1"/>
</dbReference>
<evidence type="ECO:0000313" key="7">
    <source>
        <dbReference type="Proteomes" id="UP000192468"/>
    </source>
</evidence>
<dbReference type="PRINTS" id="PR00039">
    <property type="entry name" value="HTHLYSR"/>
</dbReference>
<dbReference type="STRING" id="1121291.SAMN02745134_00512"/>
<dbReference type="PROSITE" id="PS50931">
    <property type="entry name" value="HTH_LYSR"/>
    <property type="match status" value="1"/>
</dbReference>
<reference evidence="6 7" key="1">
    <citation type="submission" date="2017-04" db="EMBL/GenBank/DDBJ databases">
        <authorList>
            <person name="Afonso C.L."/>
            <person name="Miller P.J."/>
            <person name="Scott M.A."/>
            <person name="Spackman E."/>
            <person name="Goraichik I."/>
            <person name="Dimitrov K.M."/>
            <person name="Suarez D.L."/>
            <person name="Swayne D.E."/>
        </authorList>
    </citation>
    <scope>NUCLEOTIDE SEQUENCE [LARGE SCALE GENOMIC DNA]</scope>
    <source>
        <strain evidence="6 7">DSM 12555</strain>
    </source>
</reference>
<name>A0A1W1X314_9CLOT</name>
<dbReference type="PANTHER" id="PTHR30126:SF40">
    <property type="entry name" value="HTH-TYPE TRANSCRIPTIONAL REGULATOR GLTR"/>
    <property type="match status" value="1"/>
</dbReference>
<evidence type="ECO:0000256" key="2">
    <source>
        <dbReference type="ARBA" id="ARBA00023015"/>
    </source>
</evidence>
<dbReference type="SUPFAM" id="SSF46785">
    <property type="entry name" value="Winged helix' DNA-binding domain"/>
    <property type="match status" value="1"/>
</dbReference>
<protein>
    <submittedName>
        <fullName evidence="6">ModE molybdate transport repressor domain-containing protein</fullName>
    </submittedName>
</protein>
<evidence type="ECO:0000313" key="6">
    <source>
        <dbReference type="EMBL" id="SMC18160.1"/>
    </source>
</evidence>
<dbReference type="RefSeq" id="WP_084113698.1">
    <property type="nucleotide sequence ID" value="NZ_FWXH01000002.1"/>
</dbReference>
<dbReference type="AlphaFoldDB" id="A0A1W1X314"/>
<dbReference type="Pfam" id="PF03466">
    <property type="entry name" value="LysR_substrate"/>
    <property type="match status" value="1"/>
</dbReference>
<keyword evidence="4" id="KW-0804">Transcription</keyword>
<dbReference type="FunFam" id="1.10.10.10:FF:000001">
    <property type="entry name" value="LysR family transcriptional regulator"/>
    <property type="match status" value="1"/>
</dbReference>
<dbReference type="Pfam" id="PF00126">
    <property type="entry name" value="HTH_1"/>
    <property type="match status" value="1"/>
</dbReference>
<dbReference type="InterPro" id="IPR005119">
    <property type="entry name" value="LysR_subst-bd"/>
</dbReference>
<proteinExistence type="inferred from homology"/>
<evidence type="ECO:0000256" key="1">
    <source>
        <dbReference type="ARBA" id="ARBA00009437"/>
    </source>
</evidence>
<sequence length="294" mass="33045">MESNELKIFMAVAQEGSITKAAKRLGYVQSNVTARIQQLESDLNTQLFYRQHGMLLTPMGTRLLSYAEEILHLLDKAEKALNDSGNPSGDLYIGTNNTISTLNLPLLLSNYNSIYPDVNLSLTTSNAEELIHKIVHFELDVAFVKSSSINNPNIIKELVFDENLVLISSNKYNDIQSLCSKPFLMNSIGCPNRLNLELWLKSEGISNIRFMDFNSLDLIIEGVISGLGASFVPESSVQKQKEHGLLNTFEIPERYSHAQTFVIRHKDSLMTSSLLKFIEMITTNTPYHKLNLSE</sequence>
<dbReference type="OrthoDB" id="9785745at2"/>
<keyword evidence="3" id="KW-0238">DNA-binding</keyword>
<dbReference type="Proteomes" id="UP000192468">
    <property type="component" value="Unassembled WGS sequence"/>
</dbReference>
<keyword evidence="2" id="KW-0805">Transcription regulation</keyword>
<evidence type="ECO:0000256" key="4">
    <source>
        <dbReference type="ARBA" id="ARBA00023163"/>
    </source>
</evidence>
<dbReference type="InterPro" id="IPR036388">
    <property type="entry name" value="WH-like_DNA-bd_sf"/>
</dbReference>
<dbReference type="PANTHER" id="PTHR30126">
    <property type="entry name" value="HTH-TYPE TRANSCRIPTIONAL REGULATOR"/>
    <property type="match status" value="1"/>
</dbReference>
<evidence type="ECO:0000256" key="3">
    <source>
        <dbReference type="ARBA" id="ARBA00023125"/>
    </source>
</evidence>
<comment type="similarity">
    <text evidence="1">Belongs to the LysR transcriptional regulatory family.</text>
</comment>
<dbReference type="InterPro" id="IPR000847">
    <property type="entry name" value="LysR_HTH_N"/>
</dbReference>
<dbReference type="SUPFAM" id="SSF53850">
    <property type="entry name" value="Periplasmic binding protein-like II"/>
    <property type="match status" value="1"/>
</dbReference>
<keyword evidence="7" id="KW-1185">Reference proteome</keyword>
<feature type="domain" description="HTH lysR-type" evidence="5">
    <location>
        <begin position="1"/>
        <end position="57"/>
    </location>
</feature>
<dbReference type="Gene3D" id="3.40.190.290">
    <property type="match status" value="1"/>
</dbReference>
<dbReference type="GO" id="GO:0003700">
    <property type="term" value="F:DNA-binding transcription factor activity"/>
    <property type="evidence" value="ECO:0007669"/>
    <property type="project" value="InterPro"/>
</dbReference>
<dbReference type="EMBL" id="FWXH01000002">
    <property type="protein sequence ID" value="SMC18160.1"/>
    <property type="molecule type" value="Genomic_DNA"/>
</dbReference>
<gene>
    <name evidence="6" type="ORF">SAMN02745134_00512</name>
</gene>
<evidence type="ECO:0000259" key="5">
    <source>
        <dbReference type="PROSITE" id="PS50931"/>
    </source>
</evidence>